<proteinExistence type="predicted"/>
<organism evidence="1 2">
    <name type="scientific">Aeromonas veronii</name>
    <dbReference type="NCBI Taxonomy" id="654"/>
    <lineage>
        <taxon>Bacteria</taxon>
        <taxon>Pseudomonadati</taxon>
        <taxon>Pseudomonadota</taxon>
        <taxon>Gammaproteobacteria</taxon>
        <taxon>Aeromonadales</taxon>
        <taxon>Aeromonadaceae</taxon>
        <taxon>Aeromonas</taxon>
    </lineage>
</organism>
<dbReference type="EMBL" id="PZKL01000045">
    <property type="protein sequence ID" value="PTH78986.1"/>
    <property type="molecule type" value="Genomic_DNA"/>
</dbReference>
<accession>A0A2T4MWW9</accession>
<name>A0A2T4MWW9_AERVE</name>
<gene>
    <name evidence="1" type="ORF">DAA48_21340</name>
</gene>
<protein>
    <submittedName>
        <fullName evidence="1">Uncharacterized protein</fullName>
    </submittedName>
</protein>
<evidence type="ECO:0000313" key="1">
    <source>
        <dbReference type="EMBL" id="PTH78986.1"/>
    </source>
</evidence>
<sequence>MSYEKMRQHSLRKSKKQRTMHFGFDTGSEWKNVRRCAYMEALLEVRAWFKCRHDGNKAYNRECIREAIGRCREAMRNFTPQPIIFGPM</sequence>
<dbReference type="AlphaFoldDB" id="A0A2T4MWW9"/>
<comment type="caution">
    <text evidence="1">The sequence shown here is derived from an EMBL/GenBank/DDBJ whole genome shotgun (WGS) entry which is preliminary data.</text>
</comment>
<dbReference type="Proteomes" id="UP000241986">
    <property type="component" value="Unassembled WGS sequence"/>
</dbReference>
<evidence type="ECO:0000313" key="2">
    <source>
        <dbReference type="Proteomes" id="UP000241986"/>
    </source>
</evidence>
<reference evidence="1 2" key="1">
    <citation type="submission" date="2018-03" db="EMBL/GenBank/DDBJ databases">
        <title>Aeromonas veronii whole genome sequencing and analysis.</title>
        <authorList>
            <person name="Xie H."/>
            <person name="Liu T."/>
            <person name="Wang K."/>
        </authorList>
    </citation>
    <scope>NUCLEOTIDE SEQUENCE [LARGE SCALE GENOMIC DNA]</scope>
    <source>
        <strain evidence="1 2">XH.VA.1</strain>
    </source>
</reference>